<organism evidence="2 3">
    <name type="scientific">Mycobacterium florentinum</name>
    <dbReference type="NCBI Taxonomy" id="292462"/>
    <lineage>
        <taxon>Bacteria</taxon>
        <taxon>Bacillati</taxon>
        <taxon>Actinomycetota</taxon>
        <taxon>Actinomycetes</taxon>
        <taxon>Mycobacteriales</taxon>
        <taxon>Mycobacteriaceae</taxon>
        <taxon>Mycobacterium</taxon>
        <taxon>Mycobacterium simiae complex</taxon>
    </lineage>
</organism>
<feature type="transmembrane region" description="Helical" evidence="1">
    <location>
        <begin position="193"/>
        <end position="218"/>
    </location>
</feature>
<sequence length="374" mass="41011">MTAAPPAAAKRRPIAVGERPVPPVKWWAAFGAVLLAFQAFVLGRWITGPYFKSVDPGPTPMPGWMKGALTFWQIVLPIAGLIVLYWFVVRPWRRERRIGLDGLMVIAFLTLSFHDPLSAYVGHWYTYNAWQVNMGSWLNSVPGALAPGIPDHQVAYPLLIVPGAYVVVFLLVTMMGAAIMRRAQARWPGIPRVGLAAICFAVMVPFDLIFEGVIFMPMGSWEYPGGHVKIFADTYHAYPVNEALTTGAIFTMFACIKYFTNDRGQSLAERGAEQLGGGAVKVTATRMLAVIGLVTLAMTIGYTLPNTWFGAHSTAWNTDIQKRSYLTYTCGEGPGVACPGPDVPLLRNDNRDRGANGPAFGRNYPPQVAYDRGQ</sequence>
<keyword evidence="3" id="KW-1185">Reference proteome</keyword>
<dbReference type="AlphaFoldDB" id="A0A1X1UCK9"/>
<dbReference type="EMBL" id="LQOV01000008">
    <property type="protein sequence ID" value="ORV54419.1"/>
    <property type="molecule type" value="Genomic_DNA"/>
</dbReference>
<dbReference type="OrthoDB" id="4666744at2"/>
<dbReference type="Proteomes" id="UP000193010">
    <property type="component" value="Unassembled WGS sequence"/>
</dbReference>
<accession>A0A1X1UCK9</accession>
<comment type="caution">
    <text evidence="2">The sequence shown here is derived from an EMBL/GenBank/DDBJ whole genome shotgun (WGS) entry which is preliminary data.</text>
</comment>
<keyword evidence="1" id="KW-0812">Transmembrane</keyword>
<feature type="transmembrane region" description="Helical" evidence="1">
    <location>
        <begin position="154"/>
        <end position="172"/>
    </location>
</feature>
<dbReference type="Pfam" id="PF17198">
    <property type="entry name" value="AveC_like"/>
    <property type="match status" value="1"/>
</dbReference>
<dbReference type="InterPro" id="IPR033459">
    <property type="entry name" value="AveC-like"/>
</dbReference>
<evidence type="ECO:0008006" key="4">
    <source>
        <dbReference type="Google" id="ProtNLM"/>
    </source>
</evidence>
<feature type="transmembrane region" description="Helical" evidence="1">
    <location>
        <begin position="26"/>
        <end position="47"/>
    </location>
</feature>
<proteinExistence type="predicted"/>
<evidence type="ECO:0000313" key="2">
    <source>
        <dbReference type="EMBL" id="ORV54419.1"/>
    </source>
</evidence>
<evidence type="ECO:0000256" key="1">
    <source>
        <dbReference type="SAM" id="Phobius"/>
    </source>
</evidence>
<keyword evidence="1" id="KW-1133">Transmembrane helix</keyword>
<feature type="transmembrane region" description="Helical" evidence="1">
    <location>
        <begin position="238"/>
        <end position="260"/>
    </location>
</feature>
<protein>
    <recommendedName>
        <fullName evidence="4">DUF5135 domain-containing protein</fullName>
    </recommendedName>
</protein>
<name>A0A1X1UCK9_MYCFL</name>
<dbReference type="STRING" id="292462.AWC05_17615"/>
<dbReference type="RefSeq" id="WP_085221482.1">
    <property type="nucleotide sequence ID" value="NZ_AP022576.1"/>
</dbReference>
<evidence type="ECO:0000313" key="3">
    <source>
        <dbReference type="Proteomes" id="UP000193010"/>
    </source>
</evidence>
<gene>
    <name evidence="2" type="ORF">AWC05_17615</name>
</gene>
<feature type="transmembrane region" description="Helical" evidence="1">
    <location>
        <begin position="100"/>
        <end position="121"/>
    </location>
</feature>
<keyword evidence="1" id="KW-0472">Membrane</keyword>
<feature type="transmembrane region" description="Helical" evidence="1">
    <location>
        <begin position="67"/>
        <end position="88"/>
    </location>
</feature>
<reference evidence="2 3" key="1">
    <citation type="submission" date="2016-01" db="EMBL/GenBank/DDBJ databases">
        <title>The new phylogeny of the genus Mycobacterium.</title>
        <authorList>
            <person name="Tarcisio F."/>
            <person name="Conor M."/>
            <person name="Antonella G."/>
            <person name="Elisabetta G."/>
            <person name="Giulia F.S."/>
            <person name="Sara T."/>
            <person name="Anna F."/>
            <person name="Clotilde B."/>
            <person name="Roberto B."/>
            <person name="Veronica D.S."/>
            <person name="Fabio R."/>
            <person name="Monica P."/>
            <person name="Olivier J."/>
            <person name="Enrico T."/>
            <person name="Nicola S."/>
        </authorList>
    </citation>
    <scope>NUCLEOTIDE SEQUENCE [LARGE SCALE GENOMIC DNA]</scope>
    <source>
        <strain evidence="2 3">DSM 44852</strain>
    </source>
</reference>